<feature type="chain" id="PRO_5040254285" description="SH3 domain-containing protein" evidence="5">
    <location>
        <begin position="17"/>
        <end position="1238"/>
    </location>
</feature>
<sequence length="1238" mass="135047">MRILWLILLLCYSILAVEVPTLNLDTIGQLGFIGDYVGISPFQDARQTESIPDNTSALFIHHNNLFTLFSTIDGSIDTYCQLDQTTYILGGQFNTINNTQYNHIVQLNIESLQLTSLQQGLDGPVRSLYCTNNSVYVGGEFMKPVGYNSTTQFGYAALWNQNQWTHLPWQGFNGPVYSIMPTNQQAIWFAGQFNTIGDGKYSNQSYQQSVDLGSLATITAGNGGYNSDPTSVICSKSPWFLQNGNTGYWQAEFPFSIQASLFRLTNTHQNDSGTLQFSIIALGSNDYFQLSYTDPITKQVQNCSEACYLSNTSDYQDFTVTSPLTANGIRINIDTWYGTRGGLGGVQIFRSDTSLQPHLSSSNNSTSSCSSSTQTSTTTTTGNWAETFAYGTYQNFLTSTFPASELSTTDLSVTYKPYIPSQGTYEVYVTTPGCVGTSNCNQRTTVQLVIELTPGNQTQLSLSQQNYEDQRTLIYNGFVSPTTGSFQPSIILRVNPNNATQPSSGTVSVIADSIEFVRNSSYPALSSILEYHPTNQSWSALPDQLPIGATVRTLSVHDSTVYIGGQFSGNSTNGNYSNIVSYDVQQQKLMPLKQSGLNGMVAASLMANSKLVLGGNFTDTLIAQNNGLNYIAVYDTQANTWSSANQGVNNIVDHLYSSDNTTIQLSGPFTSLSSGQATYNNAQWNLANNSWVFPSSFILGPISNTISLNSTAFLYFGNIKNAQSYQANDAASLSKSTSWSSLITQTDPNATVHSGILWKDDAVILSGSFHLNQTQYQVALYQQGSWQGLLQDIQGDISTMLIVDNQLFMGGNFTGQNNMSGLAVYNLEKRTLSNVNGLYDANRNPGQVNVIRSNRESVFVGGNFNYAGLLNCGSICSLSTDNLQWKLVGGNSLTGTVNDVSVENNGTIIAVGDLRVDNSATSIAQLNNYIWSASSTSLTAPRSLLAQGSGQYIISGRNQNNTYIGHWDGNQFIPLNQTNLDPSSDIRQLLFVPISSSPSEARYPSDSNGMLIAVGHIMTDNKSSSSAALYDGTQWYPYILTATSEGSPGTVHQFLTTSDCCSMIPTRKRYLSVPAVILISIAISLAILFCLVALGFLFLFFKRRKRTYVPPPEWKPRDQTALGFSTALPATNVDMADVQQRRFSNPGSMVPFSVLLANALRQSDDAPASEETPKVFYAKYPFEAKEFGELAFGANAPIVVTDMTDNVWWMGYKDDGSGNAISGLFPSNYVTTRKPSAI</sequence>
<dbReference type="AlphaFoldDB" id="A0A9P6X8C2"/>
<evidence type="ECO:0000256" key="5">
    <source>
        <dbReference type="SAM" id="SignalP"/>
    </source>
</evidence>
<dbReference type="PROSITE" id="PS50002">
    <property type="entry name" value="SH3"/>
    <property type="match status" value="1"/>
</dbReference>
<dbReference type="Pfam" id="PF20842">
    <property type="entry name" value="Rax2_2"/>
    <property type="match status" value="1"/>
</dbReference>
<feature type="region of interest" description="Disordered" evidence="3">
    <location>
        <begin position="357"/>
        <end position="379"/>
    </location>
</feature>
<evidence type="ECO:0000313" key="7">
    <source>
        <dbReference type="EMBL" id="KAG1307679.1"/>
    </source>
</evidence>
<organism evidence="7 8">
    <name type="scientific">Rhizopus oryzae</name>
    <name type="common">Mucormycosis agent</name>
    <name type="synonym">Rhizopus arrhizus var. delemar</name>
    <dbReference type="NCBI Taxonomy" id="64495"/>
    <lineage>
        <taxon>Eukaryota</taxon>
        <taxon>Fungi</taxon>
        <taxon>Fungi incertae sedis</taxon>
        <taxon>Mucoromycota</taxon>
        <taxon>Mucoromycotina</taxon>
        <taxon>Mucoromycetes</taxon>
        <taxon>Mucorales</taxon>
        <taxon>Mucorineae</taxon>
        <taxon>Rhizopodaceae</taxon>
        <taxon>Rhizopus</taxon>
    </lineage>
</organism>
<feature type="compositionally biased region" description="Low complexity" evidence="3">
    <location>
        <begin position="360"/>
        <end position="379"/>
    </location>
</feature>
<dbReference type="PANTHER" id="PTHR31778">
    <property type="entry name" value="BUD SITE SELECTION PROTEIN RAX2"/>
    <property type="match status" value="1"/>
</dbReference>
<reference evidence="7" key="1">
    <citation type="journal article" date="2020" name="Microb. Genom.">
        <title>Genetic diversity of clinical and environmental Mucorales isolates obtained from an investigation of mucormycosis cases among solid organ transplant recipients.</title>
        <authorList>
            <person name="Nguyen M.H."/>
            <person name="Kaul D."/>
            <person name="Muto C."/>
            <person name="Cheng S.J."/>
            <person name="Richter R.A."/>
            <person name="Bruno V.M."/>
            <person name="Liu G."/>
            <person name="Beyhan S."/>
            <person name="Sundermann A.J."/>
            <person name="Mounaud S."/>
            <person name="Pasculle A.W."/>
            <person name="Nierman W.C."/>
            <person name="Driscoll E."/>
            <person name="Cumbie R."/>
            <person name="Clancy C.J."/>
            <person name="Dupont C.L."/>
        </authorList>
    </citation>
    <scope>NUCLEOTIDE SEQUENCE</scope>
    <source>
        <strain evidence="7">GL11</strain>
    </source>
</reference>
<gene>
    <name evidence="7" type="ORF">G6F64_006624</name>
</gene>
<evidence type="ECO:0000256" key="1">
    <source>
        <dbReference type="ARBA" id="ARBA00022443"/>
    </source>
</evidence>
<dbReference type="SUPFAM" id="SSF50965">
    <property type="entry name" value="Galactose oxidase, central domain"/>
    <property type="match status" value="2"/>
</dbReference>
<keyword evidence="4" id="KW-0812">Transmembrane</keyword>
<keyword evidence="8" id="KW-1185">Reference proteome</keyword>
<dbReference type="PANTHER" id="PTHR31778:SF2">
    <property type="entry name" value="BUD SITE SELECTION PROTEIN RAX2"/>
    <property type="match status" value="1"/>
</dbReference>
<dbReference type="Proteomes" id="UP000716291">
    <property type="component" value="Unassembled WGS sequence"/>
</dbReference>
<keyword evidence="4" id="KW-1133">Transmembrane helix</keyword>
<keyword evidence="1 2" id="KW-0728">SH3 domain</keyword>
<evidence type="ECO:0000313" key="8">
    <source>
        <dbReference type="Proteomes" id="UP000716291"/>
    </source>
</evidence>
<name>A0A9P6X8C2_RHIOR</name>
<dbReference type="Gene3D" id="2.30.30.40">
    <property type="entry name" value="SH3 Domains"/>
    <property type="match status" value="1"/>
</dbReference>
<dbReference type="EMBL" id="JAANQT010000904">
    <property type="protein sequence ID" value="KAG1307679.1"/>
    <property type="molecule type" value="Genomic_DNA"/>
</dbReference>
<dbReference type="Gene3D" id="2.120.10.80">
    <property type="entry name" value="Kelch-type beta propeller"/>
    <property type="match status" value="1"/>
</dbReference>
<keyword evidence="5" id="KW-0732">Signal</keyword>
<evidence type="ECO:0000256" key="2">
    <source>
        <dbReference type="PROSITE-ProRule" id="PRU00192"/>
    </source>
</evidence>
<keyword evidence="4" id="KW-0472">Membrane</keyword>
<proteinExistence type="predicted"/>
<dbReference type="SMART" id="SM00326">
    <property type="entry name" value="SH3"/>
    <property type="match status" value="1"/>
</dbReference>
<feature type="domain" description="SH3" evidence="6">
    <location>
        <begin position="1171"/>
        <end position="1235"/>
    </location>
</feature>
<evidence type="ECO:0000259" key="6">
    <source>
        <dbReference type="PROSITE" id="PS50002"/>
    </source>
</evidence>
<dbReference type="InterPro" id="IPR015915">
    <property type="entry name" value="Kelch-typ_b-propeller"/>
</dbReference>
<accession>A0A9P6X8C2</accession>
<comment type="caution">
    <text evidence="7">The sequence shown here is derived from an EMBL/GenBank/DDBJ whole genome shotgun (WGS) entry which is preliminary data.</text>
</comment>
<feature type="signal peptide" evidence="5">
    <location>
        <begin position="1"/>
        <end position="16"/>
    </location>
</feature>
<protein>
    <recommendedName>
        <fullName evidence="6">SH3 domain-containing protein</fullName>
    </recommendedName>
</protein>
<feature type="transmembrane region" description="Helical" evidence="4">
    <location>
        <begin position="1070"/>
        <end position="1101"/>
    </location>
</feature>
<dbReference type="Pfam" id="PF12768">
    <property type="entry name" value="Rax2"/>
    <property type="match status" value="1"/>
</dbReference>
<dbReference type="InterPro" id="IPR036028">
    <property type="entry name" value="SH3-like_dom_sf"/>
</dbReference>
<dbReference type="InterPro" id="IPR011043">
    <property type="entry name" value="Gal_Oxase/kelch_b-propeller"/>
</dbReference>
<dbReference type="InterPro" id="IPR001452">
    <property type="entry name" value="SH3_domain"/>
</dbReference>
<evidence type="ECO:0000256" key="3">
    <source>
        <dbReference type="SAM" id="MobiDB-lite"/>
    </source>
</evidence>
<dbReference type="OrthoDB" id="2503993at2759"/>
<dbReference type="InterPro" id="IPR024982">
    <property type="entry name" value="Rax2-like_C"/>
</dbReference>
<dbReference type="Pfam" id="PF20843">
    <property type="entry name" value="Rax2_3"/>
    <property type="match status" value="1"/>
</dbReference>
<dbReference type="InterPro" id="IPR048266">
    <property type="entry name" value="Rax2-like_second"/>
</dbReference>
<dbReference type="InterPro" id="IPR048265">
    <property type="entry name" value="Rax2-like_third"/>
</dbReference>
<dbReference type="SUPFAM" id="SSF50044">
    <property type="entry name" value="SH3-domain"/>
    <property type="match status" value="1"/>
</dbReference>
<dbReference type="Pfam" id="PF00018">
    <property type="entry name" value="SH3_1"/>
    <property type="match status" value="1"/>
</dbReference>
<dbReference type="GO" id="GO:1902929">
    <property type="term" value="C:plasma membrane of growing cell tip"/>
    <property type="evidence" value="ECO:0007669"/>
    <property type="project" value="TreeGrafter"/>
</dbReference>
<evidence type="ECO:0000256" key="4">
    <source>
        <dbReference type="SAM" id="Phobius"/>
    </source>
</evidence>